<dbReference type="EMBL" id="ML769757">
    <property type="protein sequence ID" value="KAE9388182.1"/>
    <property type="molecule type" value="Genomic_DNA"/>
</dbReference>
<proteinExistence type="predicted"/>
<protein>
    <submittedName>
        <fullName evidence="1">Uncharacterized protein</fullName>
    </submittedName>
</protein>
<evidence type="ECO:0000313" key="1">
    <source>
        <dbReference type="EMBL" id="KAE9388182.1"/>
    </source>
</evidence>
<reference evidence="1" key="1">
    <citation type="journal article" date="2019" name="Environ. Microbiol.">
        <title>Fungal ecological strategies reflected in gene transcription - a case study of two litter decomposers.</title>
        <authorList>
            <person name="Barbi F."/>
            <person name="Kohler A."/>
            <person name="Barry K."/>
            <person name="Baskaran P."/>
            <person name="Daum C."/>
            <person name="Fauchery L."/>
            <person name="Ihrmark K."/>
            <person name="Kuo A."/>
            <person name="LaButti K."/>
            <person name="Lipzen A."/>
            <person name="Morin E."/>
            <person name="Grigoriev I.V."/>
            <person name="Henrissat B."/>
            <person name="Lindahl B."/>
            <person name="Martin F."/>
        </authorList>
    </citation>
    <scope>NUCLEOTIDE SEQUENCE</scope>
    <source>
        <strain evidence="1">JB14</strain>
    </source>
</reference>
<sequence>MRDKGCAAEVRVLAHSLPEVAAQQEYGSPPDEPMSYKPYNDFCSSGDNAWVDQGSDVEDEVEVDETEVEKAARKTYSVGISYSFKTAAAYSIAGTQYREVPQTDDKFDSASLIRSGILPTSPLKHSTGFTIHSISLYHKIFVRCPRLGIQPFAKAICDLEGVAFRPHLSSQIYAALDMYVSLLNGIQKHVDELDLC</sequence>
<keyword evidence="2" id="KW-1185">Reference proteome</keyword>
<name>A0A6A4GQX8_9AGAR</name>
<dbReference type="AlphaFoldDB" id="A0A6A4GQX8"/>
<evidence type="ECO:0000313" key="2">
    <source>
        <dbReference type="Proteomes" id="UP000799118"/>
    </source>
</evidence>
<dbReference type="Proteomes" id="UP000799118">
    <property type="component" value="Unassembled WGS sequence"/>
</dbReference>
<accession>A0A6A4GQX8</accession>
<organism evidence="1 2">
    <name type="scientific">Gymnopus androsaceus JB14</name>
    <dbReference type="NCBI Taxonomy" id="1447944"/>
    <lineage>
        <taxon>Eukaryota</taxon>
        <taxon>Fungi</taxon>
        <taxon>Dikarya</taxon>
        <taxon>Basidiomycota</taxon>
        <taxon>Agaricomycotina</taxon>
        <taxon>Agaricomycetes</taxon>
        <taxon>Agaricomycetidae</taxon>
        <taxon>Agaricales</taxon>
        <taxon>Marasmiineae</taxon>
        <taxon>Omphalotaceae</taxon>
        <taxon>Gymnopus</taxon>
    </lineage>
</organism>
<dbReference type="OrthoDB" id="3035502at2759"/>
<gene>
    <name evidence="1" type="ORF">BT96DRAFT_1004436</name>
</gene>